<gene>
    <name evidence="2" type="ORF">TNIN_226691</name>
</gene>
<reference evidence="2" key="1">
    <citation type="submission" date="2020-08" db="EMBL/GenBank/DDBJ databases">
        <title>Multicomponent nature underlies the extraordinary mechanical properties of spider dragline silk.</title>
        <authorList>
            <person name="Kono N."/>
            <person name="Nakamura H."/>
            <person name="Mori M."/>
            <person name="Yoshida Y."/>
            <person name="Ohtoshi R."/>
            <person name="Malay A.D."/>
            <person name="Moran D.A.P."/>
            <person name="Tomita M."/>
            <person name="Numata K."/>
            <person name="Arakawa K."/>
        </authorList>
    </citation>
    <scope>NUCLEOTIDE SEQUENCE</scope>
</reference>
<dbReference type="AlphaFoldDB" id="A0A8X6XWV9"/>
<sequence length="199" mass="23244">MEESYPRRRNGSEYYSKKKKPFVKDRSGERYARDKEGNQLYPNSRKPFARNRSNEEYYARDFQGNEMYPLQQGKSVIIQDNEGRFQLAKTSNGTERYPRDAKGNEYYLQLDGKPLLLRKPNGEHYLAQNRKGFNLIPWNLLAEYAIDDEPYLFTKDVLGNNVYVRQSELPQRLSAICQCVCNILFDCPVTLNAFAAIKS</sequence>
<feature type="compositionally biased region" description="Basic and acidic residues" evidence="1">
    <location>
        <begin position="22"/>
        <end position="37"/>
    </location>
</feature>
<keyword evidence="3" id="KW-1185">Reference proteome</keyword>
<name>A0A8X6XWV9_9ARAC</name>
<evidence type="ECO:0000313" key="2">
    <source>
        <dbReference type="EMBL" id="GFY61765.1"/>
    </source>
</evidence>
<comment type="caution">
    <text evidence="2">The sequence shown here is derived from an EMBL/GenBank/DDBJ whole genome shotgun (WGS) entry which is preliminary data.</text>
</comment>
<evidence type="ECO:0000313" key="3">
    <source>
        <dbReference type="Proteomes" id="UP000886998"/>
    </source>
</evidence>
<protein>
    <submittedName>
        <fullName evidence="2">Uncharacterized protein</fullName>
    </submittedName>
</protein>
<dbReference type="EMBL" id="BMAV01013806">
    <property type="protein sequence ID" value="GFY61765.1"/>
    <property type="molecule type" value="Genomic_DNA"/>
</dbReference>
<dbReference type="OrthoDB" id="6407340at2759"/>
<organism evidence="2 3">
    <name type="scientific">Trichonephila inaurata madagascariensis</name>
    <dbReference type="NCBI Taxonomy" id="2747483"/>
    <lineage>
        <taxon>Eukaryota</taxon>
        <taxon>Metazoa</taxon>
        <taxon>Ecdysozoa</taxon>
        <taxon>Arthropoda</taxon>
        <taxon>Chelicerata</taxon>
        <taxon>Arachnida</taxon>
        <taxon>Araneae</taxon>
        <taxon>Araneomorphae</taxon>
        <taxon>Entelegynae</taxon>
        <taxon>Araneoidea</taxon>
        <taxon>Nephilidae</taxon>
        <taxon>Trichonephila</taxon>
        <taxon>Trichonephila inaurata</taxon>
    </lineage>
</organism>
<proteinExistence type="predicted"/>
<dbReference type="Proteomes" id="UP000886998">
    <property type="component" value="Unassembled WGS sequence"/>
</dbReference>
<feature type="region of interest" description="Disordered" evidence="1">
    <location>
        <begin position="1"/>
        <end position="52"/>
    </location>
</feature>
<accession>A0A8X6XWV9</accession>
<evidence type="ECO:0000256" key="1">
    <source>
        <dbReference type="SAM" id="MobiDB-lite"/>
    </source>
</evidence>